<sequence>MKYNVDLLKIIQLGMTLSDSQGNLPTLGTEFHYVWQCNFRDFNIEHDPYNNESIELLERQGIDLKKNREKGIDSSDFAWMVLSSRHFFSNSSLSWITFHGACDFGFLIKILTRRELPCDMGSFLGMVRLFFGVRVYDTKLMMGSISGLRGGLERVAKLLGVERTTGRRHQAGSDSLLNLQTFVRFKDSCANLDLENMNAYEGMLFGLCVGWRGFDQSHPHVHTRGYERLNTSQMKSLLTDNGFESSR</sequence>
<dbReference type="InterPro" id="IPR036397">
    <property type="entry name" value="RNaseH_sf"/>
</dbReference>
<reference evidence="1" key="1">
    <citation type="submission" date="2022-11" db="EMBL/GenBank/DDBJ databases">
        <authorList>
            <person name="Hyden B.L."/>
            <person name="Feng K."/>
            <person name="Yates T."/>
            <person name="Jawdy S."/>
            <person name="Smart L.B."/>
            <person name="Muchero W."/>
        </authorList>
    </citation>
    <scope>NUCLEOTIDE SEQUENCE</scope>
    <source>
        <tissue evidence="1">Shoot tip</tissue>
    </source>
</reference>
<dbReference type="GO" id="GO:0003676">
    <property type="term" value="F:nucleic acid binding"/>
    <property type="evidence" value="ECO:0007669"/>
    <property type="project" value="InterPro"/>
</dbReference>
<proteinExistence type="predicted"/>
<gene>
    <name evidence="1" type="ORF">OIU85_029040</name>
</gene>
<dbReference type="Proteomes" id="UP001151529">
    <property type="component" value="Chromosome 3"/>
</dbReference>
<reference evidence="1" key="2">
    <citation type="journal article" date="2023" name="Int. J. Mol. Sci.">
        <title>De Novo Assembly and Annotation of 11 Diverse Shrub Willow (Salix) Genomes Reveals Novel Gene Organization in Sex-Linked Regions.</title>
        <authorList>
            <person name="Hyden B."/>
            <person name="Feng K."/>
            <person name="Yates T.B."/>
            <person name="Jawdy S."/>
            <person name="Cereghino C."/>
            <person name="Smart L.B."/>
            <person name="Muchero W."/>
        </authorList>
    </citation>
    <scope>NUCLEOTIDE SEQUENCE [LARGE SCALE GENOMIC DNA]</scope>
    <source>
        <tissue evidence="1">Shoot tip</tissue>
    </source>
</reference>
<dbReference type="InterPro" id="IPR012337">
    <property type="entry name" value="RNaseH-like_sf"/>
</dbReference>
<dbReference type="AlphaFoldDB" id="A0A9Q0QAL1"/>
<dbReference type="PANTHER" id="PTHR10797">
    <property type="entry name" value="CCR4-NOT TRANSCRIPTION COMPLEX SUBUNIT"/>
    <property type="match status" value="1"/>
</dbReference>
<dbReference type="GO" id="GO:0004535">
    <property type="term" value="F:poly(A)-specific ribonuclease activity"/>
    <property type="evidence" value="ECO:0007669"/>
    <property type="project" value="InterPro"/>
</dbReference>
<dbReference type="OrthoDB" id="809488at2759"/>
<organism evidence="1 2">
    <name type="scientific">Salix viminalis</name>
    <name type="common">Common osier</name>
    <name type="synonym">Basket willow</name>
    <dbReference type="NCBI Taxonomy" id="40686"/>
    <lineage>
        <taxon>Eukaryota</taxon>
        <taxon>Viridiplantae</taxon>
        <taxon>Streptophyta</taxon>
        <taxon>Embryophyta</taxon>
        <taxon>Tracheophyta</taxon>
        <taxon>Spermatophyta</taxon>
        <taxon>Magnoliopsida</taxon>
        <taxon>eudicotyledons</taxon>
        <taxon>Gunneridae</taxon>
        <taxon>Pentapetalae</taxon>
        <taxon>rosids</taxon>
        <taxon>fabids</taxon>
        <taxon>Malpighiales</taxon>
        <taxon>Salicaceae</taxon>
        <taxon>Saliceae</taxon>
        <taxon>Salix</taxon>
    </lineage>
</organism>
<dbReference type="InterPro" id="IPR039637">
    <property type="entry name" value="CNOT7/CNOT8/Pop2"/>
</dbReference>
<dbReference type="GO" id="GO:0030014">
    <property type="term" value="C:CCR4-NOT complex"/>
    <property type="evidence" value="ECO:0007669"/>
    <property type="project" value="InterPro"/>
</dbReference>
<dbReference type="Gene3D" id="3.30.420.10">
    <property type="entry name" value="Ribonuclease H-like superfamily/Ribonuclease H"/>
    <property type="match status" value="1"/>
</dbReference>
<evidence type="ECO:0000313" key="1">
    <source>
        <dbReference type="EMBL" id="KAJ6703028.1"/>
    </source>
</evidence>
<protein>
    <submittedName>
        <fullName evidence="1">CCR4-ASSOCIATED FACTOR 1-like protein 11-RELATED</fullName>
    </submittedName>
</protein>
<name>A0A9Q0QAL1_SALVM</name>
<comment type="caution">
    <text evidence="1">The sequence shown here is derived from an EMBL/GenBank/DDBJ whole genome shotgun (WGS) entry which is preliminary data.</text>
</comment>
<accession>A0A9Q0QAL1</accession>
<dbReference type="EMBL" id="JAPFFL010000009">
    <property type="protein sequence ID" value="KAJ6703028.1"/>
    <property type="molecule type" value="Genomic_DNA"/>
</dbReference>
<keyword evidence="2" id="KW-1185">Reference proteome</keyword>
<dbReference type="SUPFAM" id="SSF53098">
    <property type="entry name" value="Ribonuclease H-like"/>
    <property type="match status" value="1"/>
</dbReference>
<evidence type="ECO:0000313" key="2">
    <source>
        <dbReference type="Proteomes" id="UP001151529"/>
    </source>
</evidence>